<sequence length="60" mass="6408">MAPVSRHWCIGTGVSHWRLGTARATDPVAGTDTVAQKGVPADIDPDSIDVFSDTPFVRTQ</sequence>
<evidence type="ECO:0000313" key="2">
    <source>
        <dbReference type="Proteomes" id="UP001500393"/>
    </source>
</evidence>
<keyword evidence="2" id="KW-1185">Reference proteome</keyword>
<evidence type="ECO:0000313" key="1">
    <source>
        <dbReference type="EMBL" id="GAA1569632.1"/>
    </source>
</evidence>
<dbReference type="Proteomes" id="UP001500393">
    <property type="component" value="Unassembled WGS sequence"/>
</dbReference>
<gene>
    <name evidence="1" type="ORF">GCM10009789_23860</name>
</gene>
<reference evidence="1 2" key="1">
    <citation type="journal article" date="2019" name="Int. J. Syst. Evol. Microbiol.">
        <title>The Global Catalogue of Microorganisms (GCM) 10K type strain sequencing project: providing services to taxonomists for standard genome sequencing and annotation.</title>
        <authorList>
            <consortium name="The Broad Institute Genomics Platform"/>
            <consortium name="The Broad Institute Genome Sequencing Center for Infectious Disease"/>
            <person name="Wu L."/>
            <person name="Ma J."/>
        </authorList>
    </citation>
    <scope>NUCLEOTIDE SEQUENCE [LARGE SCALE GENOMIC DNA]</scope>
    <source>
        <strain evidence="1 2">JCM 14969</strain>
    </source>
</reference>
<name>A0ABN2D3H4_9ACTN</name>
<comment type="caution">
    <text evidence="1">The sequence shown here is derived from an EMBL/GenBank/DDBJ whole genome shotgun (WGS) entry which is preliminary data.</text>
</comment>
<protein>
    <submittedName>
        <fullName evidence="1">Uncharacterized protein</fullName>
    </submittedName>
</protein>
<dbReference type="EMBL" id="BAAAOS010000018">
    <property type="protein sequence ID" value="GAA1569632.1"/>
    <property type="molecule type" value="Genomic_DNA"/>
</dbReference>
<accession>A0ABN2D3H4</accession>
<proteinExistence type="predicted"/>
<organism evidence="1 2">
    <name type="scientific">Kribbella sancticallisti</name>
    <dbReference type="NCBI Taxonomy" id="460087"/>
    <lineage>
        <taxon>Bacteria</taxon>
        <taxon>Bacillati</taxon>
        <taxon>Actinomycetota</taxon>
        <taxon>Actinomycetes</taxon>
        <taxon>Propionibacteriales</taxon>
        <taxon>Kribbellaceae</taxon>
        <taxon>Kribbella</taxon>
    </lineage>
</organism>